<evidence type="ECO:0000259" key="1">
    <source>
        <dbReference type="Pfam" id="PF17182"/>
    </source>
</evidence>
<dbReference type="InterPro" id="IPR033447">
    <property type="entry name" value="OSK"/>
</dbReference>
<proteinExistence type="predicted"/>
<dbReference type="InterPro" id="IPR036514">
    <property type="entry name" value="SGNH_hydro_sf"/>
</dbReference>
<evidence type="ECO:0000313" key="2">
    <source>
        <dbReference type="EMBL" id="CAG2060926.1"/>
    </source>
</evidence>
<protein>
    <recommendedName>
        <fullName evidence="1">OSK domain-containing protein</fullName>
    </recommendedName>
</protein>
<keyword evidence="3" id="KW-1185">Reference proteome</keyword>
<dbReference type="Gene3D" id="3.40.50.1110">
    <property type="entry name" value="SGNH hydrolase"/>
    <property type="match status" value="1"/>
</dbReference>
<accession>A0ABN7P5U5</accession>
<gene>
    <name evidence="2" type="ORF">TPAB3V08_LOCUS7882</name>
</gene>
<evidence type="ECO:0000313" key="3">
    <source>
        <dbReference type="Proteomes" id="UP001153148"/>
    </source>
</evidence>
<dbReference type="SUPFAM" id="SSF52266">
    <property type="entry name" value="SGNH hydrolase"/>
    <property type="match status" value="1"/>
</dbReference>
<sequence length="183" mass="21385">MPEICSYQLIGDSLLLRFAEKILGQHSKLDSESGKYVLGLCVNGQNLKQLKARIKERKYPISENVIVLIGTNDLLQSTPRVDMERRMLKLVKKLQEKAKRIIILTLPPVPRLAFKQEHWKKLLKYNKFLLTLESEDSIRVADIYPLYVTAYQTCKMAFFEKFFTSGRKKNMKDMNPSQQIRFD</sequence>
<comment type="caution">
    <text evidence="2">The sequence shown here is derived from an EMBL/GenBank/DDBJ whole genome shotgun (WGS) entry which is preliminary data.</text>
</comment>
<organism evidence="2 3">
    <name type="scientific">Timema podura</name>
    <name type="common">Walking stick</name>
    <dbReference type="NCBI Taxonomy" id="61482"/>
    <lineage>
        <taxon>Eukaryota</taxon>
        <taxon>Metazoa</taxon>
        <taxon>Ecdysozoa</taxon>
        <taxon>Arthropoda</taxon>
        <taxon>Hexapoda</taxon>
        <taxon>Insecta</taxon>
        <taxon>Pterygota</taxon>
        <taxon>Neoptera</taxon>
        <taxon>Polyneoptera</taxon>
        <taxon>Phasmatodea</taxon>
        <taxon>Timematodea</taxon>
        <taxon>Timematoidea</taxon>
        <taxon>Timematidae</taxon>
        <taxon>Timema</taxon>
    </lineage>
</organism>
<name>A0ABN7P5U5_TIMPD</name>
<dbReference type="Pfam" id="PF17182">
    <property type="entry name" value="OSK"/>
    <property type="match status" value="1"/>
</dbReference>
<dbReference type="Proteomes" id="UP001153148">
    <property type="component" value="Unassembled WGS sequence"/>
</dbReference>
<dbReference type="EMBL" id="CAJPIN010014037">
    <property type="protein sequence ID" value="CAG2060926.1"/>
    <property type="molecule type" value="Genomic_DNA"/>
</dbReference>
<feature type="domain" description="OSK" evidence="1">
    <location>
        <begin position="2"/>
        <end position="160"/>
    </location>
</feature>
<reference evidence="2" key="1">
    <citation type="submission" date="2021-03" db="EMBL/GenBank/DDBJ databases">
        <authorList>
            <person name="Tran Van P."/>
        </authorList>
    </citation>
    <scope>NUCLEOTIDE SEQUENCE</scope>
</reference>